<keyword evidence="1" id="KW-0175">Coiled coil</keyword>
<name>A0AA47NYE2_MERPO</name>
<accession>A0AA47NYE2</accession>
<evidence type="ECO:0000256" key="1">
    <source>
        <dbReference type="SAM" id="Coils"/>
    </source>
</evidence>
<feature type="compositionally biased region" description="Gly residues" evidence="2">
    <location>
        <begin position="241"/>
        <end position="251"/>
    </location>
</feature>
<organism evidence="3 4">
    <name type="scientific">Merluccius polli</name>
    <name type="common">Benguela hake</name>
    <name type="synonym">Merluccius cadenati</name>
    <dbReference type="NCBI Taxonomy" id="89951"/>
    <lineage>
        <taxon>Eukaryota</taxon>
        <taxon>Metazoa</taxon>
        <taxon>Chordata</taxon>
        <taxon>Craniata</taxon>
        <taxon>Vertebrata</taxon>
        <taxon>Euteleostomi</taxon>
        <taxon>Actinopterygii</taxon>
        <taxon>Neopterygii</taxon>
        <taxon>Teleostei</taxon>
        <taxon>Neoteleostei</taxon>
        <taxon>Acanthomorphata</taxon>
        <taxon>Zeiogadaria</taxon>
        <taxon>Gadariae</taxon>
        <taxon>Gadiformes</taxon>
        <taxon>Gadoidei</taxon>
        <taxon>Merlucciidae</taxon>
        <taxon>Merluccius</taxon>
    </lineage>
</organism>
<comment type="caution">
    <text evidence="3">The sequence shown here is derived from an EMBL/GenBank/DDBJ whole genome shotgun (WGS) entry which is preliminary data.</text>
</comment>
<evidence type="ECO:0000313" key="4">
    <source>
        <dbReference type="Proteomes" id="UP001174136"/>
    </source>
</evidence>
<keyword evidence="4" id="KW-1185">Reference proteome</keyword>
<protein>
    <submittedName>
        <fullName evidence="3">Uncharacterized protein</fullName>
    </submittedName>
</protein>
<dbReference type="AlphaFoldDB" id="A0AA47NYE2"/>
<dbReference type="Proteomes" id="UP001174136">
    <property type="component" value="Unassembled WGS sequence"/>
</dbReference>
<evidence type="ECO:0000313" key="3">
    <source>
        <dbReference type="EMBL" id="KAK0143476.1"/>
    </source>
</evidence>
<sequence length="414" mass="45946">MEPKYCKSIKEGLAYALRPTQKALLIHQLRITALVPFPGNFHQLILGDPIGVPRPAGRYNPSSVSWVGPRVSSQLVQNTSNGRCPGGILNRFSNHHWLLSTWRSTSALRSSRIIKLLILLRRVPISTVEGLERKTNTYLRRWLCVLRSFCSIGLYSTGSKLQLPVTSVVKEYKATKTRQAMMLRDSQDARVRQADIESASRALREAEDRLQNANIVGAGANLHHQGKLGQGQPEGEAWHGAEGGPQGGGGKVTCQGCSHEQAGQLDKVGARVRKGTDLAEHLELEGHWIKFLLCSVYDVLPTLSKLHSWGLAESPSCTLCRGPANLEHVLSSCRSCLVDGKFRWRHDQILTQLAAGVEQARKKPKQLSKGPHFNHFLRAGESAAAETRSKGVLATANDWEMRADLRKQLKFRRR</sequence>
<feature type="region of interest" description="Disordered" evidence="2">
    <location>
        <begin position="225"/>
        <end position="252"/>
    </location>
</feature>
<feature type="coiled-coil region" evidence="1">
    <location>
        <begin position="189"/>
        <end position="216"/>
    </location>
</feature>
<evidence type="ECO:0000256" key="2">
    <source>
        <dbReference type="SAM" id="MobiDB-lite"/>
    </source>
</evidence>
<proteinExistence type="predicted"/>
<dbReference type="EMBL" id="JAOPHQ010003413">
    <property type="protein sequence ID" value="KAK0143476.1"/>
    <property type="molecule type" value="Genomic_DNA"/>
</dbReference>
<reference evidence="3" key="1">
    <citation type="journal article" date="2023" name="Front. Mar. Sci.">
        <title>A new Merluccius polli reference genome to investigate the effects of global change in West African waters.</title>
        <authorList>
            <person name="Mateo J.L."/>
            <person name="Blanco-Fernandez C."/>
            <person name="Garcia-Vazquez E."/>
            <person name="Machado-Schiaffino G."/>
        </authorList>
    </citation>
    <scope>NUCLEOTIDE SEQUENCE</scope>
    <source>
        <strain evidence="3">C29</strain>
        <tissue evidence="3">Fin</tissue>
    </source>
</reference>
<gene>
    <name evidence="3" type="ORF">N1851_018388</name>
</gene>